<reference evidence="1 2" key="1">
    <citation type="journal article" date="2018" name="Front. Plant Sci.">
        <title>Red Clover (Trifolium pratense) and Zigzag Clover (T. medium) - A Picture of Genomic Similarities and Differences.</title>
        <authorList>
            <person name="Dluhosova J."/>
            <person name="Istvanek J."/>
            <person name="Nedelnik J."/>
            <person name="Repkova J."/>
        </authorList>
    </citation>
    <scope>NUCLEOTIDE SEQUENCE [LARGE SCALE GENOMIC DNA]</scope>
    <source>
        <strain evidence="2">cv. 10/8</strain>
        <tissue evidence="1">Leaf</tissue>
    </source>
</reference>
<evidence type="ECO:0000313" key="2">
    <source>
        <dbReference type="Proteomes" id="UP000265520"/>
    </source>
</evidence>
<comment type="caution">
    <text evidence="1">The sequence shown here is derived from an EMBL/GenBank/DDBJ whole genome shotgun (WGS) entry which is preliminary data.</text>
</comment>
<proteinExistence type="predicted"/>
<accession>A0A392M2U3</accession>
<feature type="non-terminal residue" evidence="1">
    <location>
        <position position="1"/>
    </location>
</feature>
<keyword evidence="2" id="KW-1185">Reference proteome</keyword>
<evidence type="ECO:0000313" key="1">
    <source>
        <dbReference type="EMBL" id="MCH81585.1"/>
    </source>
</evidence>
<dbReference type="EMBL" id="LXQA010002485">
    <property type="protein sequence ID" value="MCH81585.1"/>
    <property type="molecule type" value="Genomic_DNA"/>
</dbReference>
<sequence>DPDPKDWYNQNNRGGIHRIIDRVSTTNDHITVKSWGGNCIQSRSDTITLDWINSLGCFGTIQIRAPALALGILVGVPRLSCGYAFLGLGDVVLMCPFSLQLKQLTSLHSIKT</sequence>
<dbReference type="Proteomes" id="UP000265520">
    <property type="component" value="Unassembled WGS sequence"/>
</dbReference>
<organism evidence="1 2">
    <name type="scientific">Trifolium medium</name>
    <dbReference type="NCBI Taxonomy" id="97028"/>
    <lineage>
        <taxon>Eukaryota</taxon>
        <taxon>Viridiplantae</taxon>
        <taxon>Streptophyta</taxon>
        <taxon>Embryophyta</taxon>
        <taxon>Tracheophyta</taxon>
        <taxon>Spermatophyta</taxon>
        <taxon>Magnoliopsida</taxon>
        <taxon>eudicotyledons</taxon>
        <taxon>Gunneridae</taxon>
        <taxon>Pentapetalae</taxon>
        <taxon>rosids</taxon>
        <taxon>fabids</taxon>
        <taxon>Fabales</taxon>
        <taxon>Fabaceae</taxon>
        <taxon>Papilionoideae</taxon>
        <taxon>50 kb inversion clade</taxon>
        <taxon>NPAAA clade</taxon>
        <taxon>Hologalegina</taxon>
        <taxon>IRL clade</taxon>
        <taxon>Trifolieae</taxon>
        <taxon>Trifolium</taxon>
    </lineage>
</organism>
<gene>
    <name evidence="1" type="ORF">A2U01_0002375</name>
</gene>
<protein>
    <submittedName>
        <fullName evidence="1">Uncharacterized protein</fullName>
    </submittedName>
</protein>
<dbReference type="AlphaFoldDB" id="A0A392M2U3"/>
<name>A0A392M2U3_9FABA</name>